<dbReference type="PANTHER" id="PTHR10900">
    <property type="entry name" value="PERIOSTIN-RELATED"/>
    <property type="match status" value="1"/>
</dbReference>
<dbReference type="InterPro" id="IPR036378">
    <property type="entry name" value="FAS1_dom_sf"/>
</dbReference>
<dbReference type="PROSITE" id="PS50213">
    <property type="entry name" value="FAS1"/>
    <property type="match status" value="2"/>
</dbReference>
<dbReference type="SUPFAM" id="SSF82153">
    <property type="entry name" value="FAS1 domain"/>
    <property type="match status" value="2"/>
</dbReference>
<proteinExistence type="predicted"/>
<accession>A0ABR0K655</accession>
<dbReference type="Proteomes" id="UP001345013">
    <property type="component" value="Unassembled WGS sequence"/>
</dbReference>
<feature type="compositionally biased region" description="Low complexity" evidence="1">
    <location>
        <begin position="336"/>
        <end position="360"/>
    </location>
</feature>
<evidence type="ECO:0000259" key="3">
    <source>
        <dbReference type="PROSITE" id="PS50213"/>
    </source>
</evidence>
<evidence type="ECO:0000313" key="5">
    <source>
        <dbReference type="Proteomes" id="UP001345013"/>
    </source>
</evidence>
<dbReference type="PANTHER" id="PTHR10900:SF77">
    <property type="entry name" value="FI19380P1"/>
    <property type="match status" value="1"/>
</dbReference>
<dbReference type="InterPro" id="IPR050904">
    <property type="entry name" value="Adhesion/Biosynth-related"/>
</dbReference>
<dbReference type="Pfam" id="PF02469">
    <property type="entry name" value="Fasciclin"/>
    <property type="match status" value="2"/>
</dbReference>
<feature type="domain" description="FAS1" evidence="3">
    <location>
        <begin position="26"/>
        <end position="167"/>
    </location>
</feature>
<organism evidence="4 5">
    <name type="scientific">Lithohypha guttulata</name>
    <dbReference type="NCBI Taxonomy" id="1690604"/>
    <lineage>
        <taxon>Eukaryota</taxon>
        <taxon>Fungi</taxon>
        <taxon>Dikarya</taxon>
        <taxon>Ascomycota</taxon>
        <taxon>Pezizomycotina</taxon>
        <taxon>Eurotiomycetes</taxon>
        <taxon>Chaetothyriomycetidae</taxon>
        <taxon>Chaetothyriales</taxon>
        <taxon>Trichomeriaceae</taxon>
        <taxon>Lithohypha</taxon>
    </lineage>
</organism>
<evidence type="ECO:0000256" key="1">
    <source>
        <dbReference type="SAM" id="MobiDB-lite"/>
    </source>
</evidence>
<feature type="region of interest" description="Disordered" evidence="1">
    <location>
        <begin position="304"/>
        <end position="366"/>
    </location>
</feature>
<evidence type="ECO:0000313" key="4">
    <source>
        <dbReference type="EMBL" id="KAK5089269.1"/>
    </source>
</evidence>
<evidence type="ECO:0000256" key="2">
    <source>
        <dbReference type="SAM" id="SignalP"/>
    </source>
</evidence>
<feature type="compositionally biased region" description="Polar residues" evidence="1">
    <location>
        <begin position="304"/>
        <end position="332"/>
    </location>
</feature>
<sequence>MKTAILALALATAAFGQEDNSTNSSSMSLTAVLGANPQLSSLLGLLQPYQQNFASLNNITLLAPNNDAISQFLNSSTGAAVGTQPALVQAILNYHVLQGNYSNITNTSFVPTELRMGAYANVTGGQRVMALPGMNVTFFSGLLQNSSVVNASIPFESGTIHVIDRLLTIPQNISATGVALNLTSAVGALQNTSLTQAVDTTPDLTFFIPNNAAFQRIGGNLANLSTADLAGILQYHVVPGQVLYSTNITMMNGSSIGTLSQGNNLTLRIEGNDVYVNQARVITPNVLVRNGVVHVIDRVLNPMNSTAAPNTADTSATEQAFPSASSAETEPFTSGVATPTSSVATDAVSSAEASATATSSEGGAWRPMETGAMGMAALFGGAAAVFNM</sequence>
<protein>
    <recommendedName>
        <fullName evidence="3">FAS1 domain-containing protein</fullName>
    </recommendedName>
</protein>
<comment type="caution">
    <text evidence="4">The sequence shown here is derived from an EMBL/GenBank/DDBJ whole genome shotgun (WGS) entry which is preliminary data.</text>
</comment>
<dbReference type="SMART" id="SM00554">
    <property type="entry name" value="FAS1"/>
    <property type="match status" value="2"/>
</dbReference>
<keyword evidence="5" id="KW-1185">Reference proteome</keyword>
<keyword evidence="2" id="KW-0732">Signal</keyword>
<name>A0ABR0K655_9EURO</name>
<feature type="chain" id="PRO_5046105160" description="FAS1 domain-containing protein" evidence="2">
    <location>
        <begin position="17"/>
        <end position="388"/>
    </location>
</feature>
<dbReference type="EMBL" id="JAVRRG010000082">
    <property type="protein sequence ID" value="KAK5089269.1"/>
    <property type="molecule type" value="Genomic_DNA"/>
</dbReference>
<dbReference type="Gene3D" id="2.30.180.10">
    <property type="entry name" value="FAS1 domain"/>
    <property type="match status" value="2"/>
</dbReference>
<dbReference type="InterPro" id="IPR000782">
    <property type="entry name" value="FAS1_domain"/>
</dbReference>
<gene>
    <name evidence="4" type="ORF">LTR24_006413</name>
</gene>
<feature type="domain" description="FAS1" evidence="3">
    <location>
        <begin position="169"/>
        <end position="300"/>
    </location>
</feature>
<reference evidence="4 5" key="1">
    <citation type="submission" date="2023-08" db="EMBL/GenBank/DDBJ databases">
        <title>Black Yeasts Isolated from many extreme environments.</title>
        <authorList>
            <person name="Coleine C."/>
            <person name="Stajich J.E."/>
            <person name="Selbmann L."/>
        </authorList>
    </citation>
    <scope>NUCLEOTIDE SEQUENCE [LARGE SCALE GENOMIC DNA]</scope>
    <source>
        <strain evidence="4 5">CCFEE 5885</strain>
    </source>
</reference>
<feature type="signal peptide" evidence="2">
    <location>
        <begin position="1"/>
        <end position="16"/>
    </location>
</feature>